<comment type="caution">
    <text evidence="3">The sequence shown here is derived from an EMBL/GenBank/DDBJ whole genome shotgun (WGS) entry which is preliminary data.</text>
</comment>
<keyword evidence="4" id="KW-1185">Reference proteome</keyword>
<dbReference type="Gene3D" id="2.130.10.10">
    <property type="entry name" value="YVTN repeat-like/Quinoprotein amine dehydrogenase"/>
    <property type="match status" value="2"/>
</dbReference>
<dbReference type="SUPFAM" id="SSF50974">
    <property type="entry name" value="Nitrous oxide reductase, N-terminal domain"/>
    <property type="match status" value="1"/>
</dbReference>
<keyword evidence="1" id="KW-0732">Signal</keyword>
<dbReference type="Gene3D" id="3.30.160.710">
    <property type="match status" value="1"/>
</dbReference>
<dbReference type="InterPro" id="IPR041286">
    <property type="entry name" value="MBG_2"/>
</dbReference>
<evidence type="ECO:0000313" key="4">
    <source>
        <dbReference type="Proteomes" id="UP000645390"/>
    </source>
</evidence>
<evidence type="ECO:0000313" key="3">
    <source>
        <dbReference type="EMBL" id="GGI29267.1"/>
    </source>
</evidence>
<proteinExistence type="predicted"/>
<dbReference type="PANTHER" id="PTHR47197:SF3">
    <property type="entry name" value="DIHYDRO-HEME D1 DEHYDROGENASE"/>
    <property type="match status" value="1"/>
</dbReference>
<dbReference type="Pfam" id="PF18676">
    <property type="entry name" value="MBG_2"/>
    <property type="match status" value="1"/>
</dbReference>
<protein>
    <recommendedName>
        <fullName evidence="2">MBG domain-containing protein</fullName>
    </recommendedName>
</protein>
<dbReference type="NCBIfam" id="TIGR04131">
    <property type="entry name" value="Bac_Flav_CTERM"/>
    <property type="match status" value="1"/>
</dbReference>
<sequence>MKIYFSLLYILFSILFQYSFAQAQTNQTVLNGGQTNVINFGGSVCKYKWTNDTPGIGLAASGNGDIGSFVAVNNTSKPITATITATPESSGFAYIADTYLNVVSVINLLTNLVVATIPVGLNPHNVEISLDGSLVYVANYHGGSVSVINASTNMVKSNIITDDYQLGFIVSDDASTLYTISGNGKFSVINTSTNAIIKSLVLNITSYSMCFSADRKFIYIASNYGNDVVVFNTQTNAVEYTIPIGVNSNTLCLSPDGGSLYVSTRDNNIKIINTATRLVTSSIAISNPYATMLSSDGKFLYVTTGGNSVTVINTFDKSTVIRYPAGQYIEGISLNQDGSRLYIINQVPGNVQVVNTTNNTLAANINVGSNPYSIGHFVYSCAAKPITFTITVNPSTPIPKVLTSGVLESLNSIYGGVSIATNFTISGKDLTAPVVINAPEGFEISIDNNVFSSVLTIGSMGDLTDVKVYIRLKSTVPVGDYAGQILIGSSPEISMELAMPLSHVYPAPLLIIADNKTKVFEDDNPTFSATYSGFVNNDTPLKLFAQPVLTTIAVKSSPLGDYPILVSSAFSPNYTITYRNGTLSIVERPVLGAIPNGFSPNGDGINDFWIIKNLETNLRCAVSVFNRYGVKIFSSIGYKIPWDGTSKGKAVNPGTYYYVVNFNDGKKVSGSLTIIK</sequence>
<evidence type="ECO:0000256" key="1">
    <source>
        <dbReference type="SAM" id="SignalP"/>
    </source>
</evidence>
<dbReference type="Pfam" id="PF13585">
    <property type="entry name" value="CHU_C"/>
    <property type="match status" value="1"/>
</dbReference>
<dbReference type="InterPro" id="IPR015943">
    <property type="entry name" value="WD40/YVTN_repeat-like_dom_sf"/>
</dbReference>
<name>A0ABQ2BP26_9SPHI</name>
<organism evidence="3 4">
    <name type="scientific">Pedobacter mendelii</name>
    <dbReference type="NCBI Taxonomy" id="1908240"/>
    <lineage>
        <taxon>Bacteria</taxon>
        <taxon>Pseudomonadati</taxon>
        <taxon>Bacteroidota</taxon>
        <taxon>Sphingobacteriia</taxon>
        <taxon>Sphingobacteriales</taxon>
        <taxon>Sphingobacteriaceae</taxon>
        <taxon>Pedobacter</taxon>
    </lineage>
</organism>
<dbReference type="InterPro" id="IPR051200">
    <property type="entry name" value="Host-pathogen_enzymatic-act"/>
</dbReference>
<dbReference type="InterPro" id="IPR011045">
    <property type="entry name" value="N2O_reductase_N"/>
</dbReference>
<dbReference type="Proteomes" id="UP000645390">
    <property type="component" value="Unassembled WGS sequence"/>
</dbReference>
<dbReference type="NCBIfam" id="TIGR02276">
    <property type="entry name" value="beta_rpt_yvtn"/>
    <property type="match status" value="1"/>
</dbReference>
<dbReference type="RefSeq" id="WP_188417304.1">
    <property type="nucleotide sequence ID" value="NZ_BMDJ01000015.1"/>
</dbReference>
<feature type="chain" id="PRO_5046376989" description="MBG domain-containing protein" evidence="1">
    <location>
        <begin position="24"/>
        <end position="676"/>
    </location>
</feature>
<reference evidence="4" key="1">
    <citation type="journal article" date="2019" name="Int. J. Syst. Evol. Microbiol.">
        <title>The Global Catalogue of Microorganisms (GCM) 10K type strain sequencing project: providing services to taxonomists for standard genome sequencing and annotation.</title>
        <authorList>
            <consortium name="The Broad Institute Genomics Platform"/>
            <consortium name="The Broad Institute Genome Sequencing Center for Infectious Disease"/>
            <person name="Wu L."/>
            <person name="Ma J."/>
        </authorList>
    </citation>
    <scope>NUCLEOTIDE SEQUENCE [LARGE SCALE GENOMIC DNA]</scope>
    <source>
        <strain evidence="4">CCM 8939</strain>
    </source>
</reference>
<gene>
    <name evidence="3" type="ORF">GCM10008119_36780</name>
</gene>
<dbReference type="EMBL" id="BMDJ01000015">
    <property type="protein sequence ID" value="GGI29267.1"/>
    <property type="molecule type" value="Genomic_DNA"/>
</dbReference>
<dbReference type="InterPro" id="IPR026341">
    <property type="entry name" value="T9SS_type_B"/>
</dbReference>
<feature type="domain" description="MBG" evidence="2">
    <location>
        <begin position="510"/>
        <end position="584"/>
    </location>
</feature>
<feature type="signal peptide" evidence="1">
    <location>
        <begin position="1"/>
        <end position="23"/>
    </location>
</feature>
<dbReference type="InterPro" id="IPR011964">
    <property type="entry name" value="YVTN_b-propeller_repeat"/>
</dbReference>
<accession>A0ABQ2BP26</accession>
<evidence type="ECO:0000259" key="2">
    <source>
        <dbReference type="Pfam" id="PF18676"/>
    </source>
</evidence>
<dbReference type="PANTHER" id="PTHR47197">
    <property type="entry name" value="PROTEIN NIRF"/>
    <property type="match status" value="1"/>
</dbReference>